<feature type="domain" description="PHD-type" evidence="5">
    <location>
        <begin position="71"/>
        <end position="116"/>
    </location>
</feature>
<evidence type="ECO:0000313" key="6">
    <source>
        <dbReference type="EMBL" id="KAJ1963327.1"/>
    </source>
</evidence>
<organism evidence="6 7">
    <name type="scientific">Dispira parvispora</name>
    <dbReference type="NCBI Taxonomy" id="1520584"/>
    <lineage>
        <taxon>Eukaryota</taxon>
        <taxon>Fungi</taxon>
        <taxon>Fungi incertae sedis</taxon>
        <taxon>Zoopagomycota</taxon>
        <taxon>Kickxellomycotina</taxon>
        <taxon>Dimargaritomycetes</taxon>
        <taxon>Dimargaritales</taxon>
        <taxon>Dimargaritaceae</taxon>
        <taxon>Dispira</taxon>
    </lineage>
</organism>
<keyword evidence="1" id="KW-0479">Metal-binding</keyword>
<reference evidence="6" key="1">
    <citation type="submission" date="2022-07" db="EMBL/GenBank/DDBJ databases">
        <title>Phylogenomic reconstructions and comparative analyses of Kickxellomycotina fungi.</title>
        <authorList>
            <person name="Reynolds N.K."/>
            <person name="Stajich J.E."/>
            <person name="Barry K."/>
            <person name="Grigoriev I.V."/>
            <person name="Crous P."/>
            <person name="Smith M.E."/>
        </authorList>
    </citation>
    <scope>NUCLEOTIDE SEQUENCE</scope>
    <source>
        <strain evidence="6">RSA 1196</strain>
    </source>
</reference>
<evidence type="ECO:0000313" key="7">
    <source>
        <dbReference type="Proteomes" id="UP001150925"/>
    </source>
</evidence>
<dbReference type="EMBL" id="JANBPY010000840">
    <property type="protein sequence ID" value="KAJ1963327.1"/>
    <property type="molecule type" value="Genomic_DNA"/>
</dbReference>
<feature type="compositionally biased region" description="Basic residues" evidence="4">
    <location>
        <begin position="23"/>
        <end position="36"/>
    </location>
</feature>
<dbReference type="Gene3D" id="3.30.40.10">
    <property type="entry name" value="Zinc/RING finger domain, C3HC4 (zinc finger)"/>
    <property type="match status" value="1"/>
</dbReference>
<evidence type="ECO:0000256" key="1">
    <source>
        <dbReference type="ARBA" id="ARBA00022723"/>
    </source>
</evidence>
<keyword evidence="3" id="KW-0862">Zinc</keyword>
<dbReference type="InterPro" id="IPR013083">
    <property type="entry name" value="Znf_RING/FYVE/PHD"/>
</dbReference>
<dbReference type="Pfam" id="PF00628">
    <property type="entry name" value="PHD"/>
    <property type="match status" value="1"/>
</dbReference>
<evidence type="ECO:0000256" key="4">
    <source>
        <dbReference type="SAM" id="MobiDB-lite"/>
    </source>
</evidence>
<accession>A0A9W8AS62</accession>
<sequence>TFASSTGTTETHEDASTKVAPPPKRRGRKPKRRPGRRQSSSAAVANSGGGDDNATTAKETITAEVAAEDTDDDDMNMICCDTCDRWVHIRCDPQLTMDKYQSLVEDESAKYNCPLCQGNVPPAVYEAARTVFPGIPDDNNNTSAGDNLPASPKIPPWNYTRGLLLVKSAVVAAPRIPGTNVVKILGDGRLPE</sequence>
<evidence type="ECO:0000256" key="3">
    <source>
        <dbReference type="ARBA" id="ARBA00022833"/>
    </source>
</evidence>
<proteinExistence type="predicted"/>
<feature type="region of interest" description="Disordered" evidence="4">
    <location>
        <begin position="1"/>
        <end position="58"/>
    </location>
</feature>
<dbReference type="OrthoDB" id="787137at2759"/>
<dbReference type="SUPFAM" id="SSF57903">
    <property type="entry name" value="FYVE/PHD zinc finger"/>
    <property type="match status" value="1"/>
</dbReference>
<dbReference type="AlphaFoldDB" id="A0A9W8AS62"/>
<keyword evidence="7" id="KW-1185">Reference proteome</keyword>
<dbReference type="Proteomes" id="UP001150925">
    <property type="component" value="Unassembled WGS sequence"/>
</dbReference>
<feature type="compositionally biased region" description="Low complexity" evidence="4">
    <location>
        <begin position="37"/>
        <end position="46"/>
    </location>
</feature>
<dbReference type="InterPro" id="IPR011011">
    <property type="entry name" value="Znf_FYVE_PHD"/>
</dbReference>
<dbReference type="InterPro" id="IPR019787">
    <property type="entry name" value="Znf_PHD-finger"/>
</dbReference>
<feature type="non-terminal residue" evidence="6">
    <location>
        <position position="1"/>
    </location>
</feature>
<evidence type="ECO:0000259" key="5">
    <source>
        <dbReference type="Pfam" id="PF00628"/>
    </source>
</evidence>
<name>A0A9W8AS62_9FUNG</name>
<comment type="caution">
    <text evidence="6">The sequence shown here is derived from an EMBL/GenBank/DDBJ whole genome shotgun (WGS) entry which is preliminary data.</text>
</comment>
<evidence type="ECO:0000256" key="2">
    <source>
        <dbReference type="ARBA" id="ARBA00022771"/>
    </source>
</evidence>
<keyword evidence="2" id="KW-0863">Zinc-finger</keyword>
<dbReference type="GO" id="GO:0008270">
    <property type="term" value="F:zinc ion binding"/>
    <property type="evidence" value="ECO:0007669"/>
    <property type="project" value="UniProtKB-KW"/>
</dbReference>
<protein>
    <recommendedName>
        <fullName evidence="5">PHD-type domain-containing protein</fullName>
    </recommendedName>
</protein>
<gene>
    <name evidence="6" type="ORF">IWQ62_003253</name>
</gene>